<dbReference type="KEGG" id="wna:KA717_30415"/>
<dbReference type="GO" id="GO:0009007">
    <property type="term" value="F:site-specific DNA-methyltransferase (adenine-specific) activity"/>
    <property type="evidence" value="ECO:0007669"/>
    <property type="project" value="UniProtKB-EC"/>
</dbReference>
<feature type="domain" description="MmeI-like DNA-methyltransferase" evidence="8">
    <location>
        <begin position="341"/>
        <end position="573"/>
    </location>
</feature>
<dbReference type="Gene3D" id="3.40.50.150">
    <property type="entry name" value="Vaccinia Virus protein VP39"/>
    <property type="match status" value="1"/>
</dbReference>
<proteinExistence type="predicted"/>
<dbReference type="AlphaFoldDB" id="A0A977KU29"/>
<organism evidence="9">
    <name type="scientific">Woronichinia naegeliana WA131</name>
    <dbReference type="NCBI Taxonomy" id="2824559"/>
    <lineage>
        <taxon>Bacteria</taxon>
        <taxon>Bacillati</taxon>
        <taxon>Cyanobacteriota</taxon>
        <taxon>Cyanophyceae</taxon>
        <taxon>Synechococcales</taxon>
        <taxon>Coelosphaeriaceae</taxon>
        <taxon>Woronichinia</taxon>
    </lineage>
</organism>
<dbReference type="PANTHER" id="PTHR33841:SF1">
    <property type="entry name" value="DNA METHYLTRANSFERASE A"/>
    <property type="match status" value="1"/>
</dbReference>
<dbReference type="SUPFAM" id="SSF53335">
    <property type="entry name" value="S-adenosyl-L-methionine-dependent methyltransferases"/>
    <property type="match status" value="1"/>
</dbReference>
<dbReference type="Pfam" id="PF20473">
    <property type="entry name" value="MmeI_Mtase"/>
    <property type="match status" value="1"/>
</dbReference>
<dbReference type="InterPro" id="IPR002052">
    <property type="entry name" value="DNA_methylase_N6_adenine_CS"/>
</dbReference>
<dbReference type="GO" id="GO:0003676">
    <property type="term" value="F:nucleic acid binding"/>
    <property type="evidence" value="ECO:0007669"/>
    <property type="project" value="InterPro"/>
</dbReference>
<evidence type="ECO:0000256" key="2">
    <source>
        <dbReference type="ARBA" id="ARBA00022603"/>
    </source>
</evidence>
<evidence type="ECO:0000256" key="4">
    <source>
        <dbReference type="ARBA" id="ARBA00047942"/>
    </source>
</evidence>
<comment type="catalytic activity">
    <reaction evidence="4">
        <text>a 2'-deoxyadenosine in DNA + S-adenosyl-L-methionine = an N(6)-methyl-2'-deoxyadenosine in DNA + S-adenosyl-L-homocysteine + H(+)</text>
        <dbReference type="Rhea" id="RHEA:15197"/>
        <dbReference type="Rhea" id="RHEA-COMP:12418"/>
        <dbReference type="Rhea" id="RHEA-COMP:12419"/>
        <dbReference type="ChEBI" id="CHEBI:15378"/>
        <dbReference type="ChEBI" id="CHEBI:57856"/>
        <dbReference type="ChEBI" id="CHEBI:59789"/>
        <dbReference type="ChEBI" id="CHEBI:90615"/>
        <dbReference type="ChEBI" id="CHEBI:90616"/>
        <dbReference type="EC" id="2.1.1.72"/>
    </reaction>
</comment>
<keyword evidence="2 9" id="KW-0489">Methyltransferase</keyword>
<dbReference type="PANTHER" id="PTHR33841">
    <property type="entry name" value="DNA METHYLTRANSFERASE YEEA-RELATED"/>
    <property type="match status" value="1"/>
</dbReference>
<dbReference type="EC" id="2.1.1.72" evidence="1"/>
<evidence type="ECO:0000259" key="6">
    <source>
        <dbReference type="Pfam" id="PF20465"/>
    </source>
</evidence>
<evidence type="ECO:0000259" key="8">
    <source>
        <dbReference type="Pfam" id="PF20473"/>
    </source>
</evidence>
<dbReference type="InterPro" id="IPR050953">
    <property type="entry name" value="N4_N6_ade-DNA_methylase"/>
</dbReference>
<feature type="domain" description="MmeI-like N-terminal" evidence="5">
    <location>
        <begin position="10"/>
        <end position="181"/>
    </location>
</feature>
<dbReference type="PRINTS" id="PR00507">
    <property type="entry name" value="N12N6MTFRASE"/>
</dbReference>
<evidence type="ECO:0000256" key="3">
    <source>
        <dbReference type="ARBA" id="ARBA00022679"/>
    </source>
</evidence>
<evidence type="ECO:0000259" key="7">
    <source>
        <dbReference type="Pfam" id="PF20466"/>
    </source>
</evidence>
<evidence type="ECO:0000313" key="9">
    <source>
        <dbReference type="EMBL" id="UXE59963.1"/>
    </source>
</evidence>
<feature type="domain" description="MmeI-like target recognition" evidence="7">
    <location>
        <begin position="771"/>
        <end position="829"/>
    </location>
</feature>
<evidence type="ECO:0000259" key="5">
    <source>
        <dbReference type="Pfam" id="PF20464"/>
    </source>
</evidence>
<dbReference type="PROSITE" id="PS00092">
    <property type="entry name" value="N6_MTASE"/>
    <property type="match status" value="1"/>
</dbReference>
<dbReference type="EMBL" id="CP073041">
    <property type="protein sequence ID" value="UXE59963.1"/>
    <property type="molecule type" value="Genomic_DNA"/>
</dbReference>
<dbReference type="InterPro" id="IPR046816">
    <property type="entry name" value="MmeI_Mtase"/>
</dbReference>
<dbReference type="InterPro" id="IPR046820">
    <property type="entry name" value="MmeI_TRD"/>
</dbReference>
<dbReference type="Pfam" id="PF20465">
    <property type="entry name" value="MmeI_hel"/>
    <property type="match status" value="1"/>
</dbReference>
<feature type="domain" description="MmeI-like helicase spacer" evidence="6">
    <location>
        <begin position="195"/>
        <end position="264"/>
    </location>
</feature>
<reference evidence="9" key="1">
    <citation type="submission" date="2021-04" db="EMBL/GenBank/DDBJ databases">
        <title>Genome sequence of Woronichinia naegeliana from Washington state freshwater lake bloom.</title>
        <authorList>
            <person name="Dreher T.W."/>
        </authorList>
    </citation>
    <scope>NUCLEOTIDE SEQUENCE</scope>
    <source>
        <strain evidence="9">WA131</strain>
    </source>
</reference>
<accession>A0A977KU29</accession>
<dbReference type="InterPro" id="IPR046817">
    <property type="entry name" value="MmeI_N"/>
</dbReference>
<dbReference type="Proteomes" id="UP001065613">
    <property type="component" value="Chromosome"/>
</dbReference>
<protein>
    <recommendedName>
        <fullName evidence="1">site-specific DNA-methyltransferase (adenine-specific)</fullName>
        <ecNumber evidence="1">2.1.1.72</ecNumber>
    </recommendedName>
</protein>
<gene>
    <name evidence="9" type="ORF">KA717_30415</name>
</gene>
<dbReference type="Pfam" id="PF20464">
    <property type="entry name" value="MmeI_N"/>
    <property type="match status" value="1"/>
</dbReference>
<keyword evidence="3" id="KW-0808">Transferase</keyword>
<sequence>MTVNRDNIYQFLQFCDRHIQGKERSDAQTFLNEFFKAFGHESAVKAGARFELPIPKASAKGHTGYADLWWPRDNLATLLIEMKSRGENLNRHYGQAWDYCTQLNPQPQYVILCNFDEFWIYDFEIQIDTPLDKIRRVDLPERLEAFRFMEFTMEAPKFQNNQVEITQTAAKYMGKFYQLLKVRSHKANFNAAIAQKFTLQCVMAMFAEDTKLLENSLFSQCLEDCLAGKSSFDLLNDGLFRRMNMIKNPVGRFKGVEYFNGGLFAEVYPIELNKEELDYLKLAANQDWSKVRPAIFGSIFESTVNEGERHQGGIHFTSENDIMKIIRPTISRYWEEKIEAVNDLKALEQLKIEMRNYRVLDPACGSGNFLYMAYQELKQAEHLLLQKSAELRKTEQLEMSFVTPLQFYGIDYNPFAVELARVTLLIARKVAIDKLGLTENALPLDSLDNNIIKGDALLMDWPQANAIVGNPPFQSKNKMQQEFGAKYVNQIREKYPEIPGRADYCVYWFYKAHQQLPDNGCAGLVGTNTIRQNYSREGGLDYIVKHNGTITEAVSTQVWSGDAVVHVSIVNWVKAEKIGKKKLSMQLGDYKDSPWQVWELDDINSSLSPTIDISQARKILTNAQSGACCQGQTHGNEGFLLTPFQVETLFNDLISRTIIYPYLTADELFKNLDGLPSRYVIDLNHCNDLNAAKSYEKAFKHLKEFVFPTIKANADEEQSKTNKTTGPRQTHFRRWWKYWRDRPELIQRINNISRYIVCGQVTKRPIFEFISSAIRPNAALIVFPLADDYSFGILQSNLHWLWFTNRCSTLKKDFRYTSESVFDTFPFPQFPTLEQVQQVAESSVNLRQTRREIMTKNQWSLRELYRNLTNDPQNSDIQRVQLAQEQLDQAVAIAYGMDGQADPLAFLLNLNLEVVDKEAKGDKVTAPGLPDFIHNPKDFISQDCVCI</sequence>
<evidence type="ECO:0000256" key="1">
    <source>
        <dbReference type="ARBA" id="ARBA00011900"/>
    </source>
</evidence>
<dbReference type="InterPro" id="IPR029063">
    <property type="entry name" value="SAM-dependent_MTases_sf"/>
</dbReference>
<dbReference type="InterPro" id="IPR046819">
    <property type="entry name" value="MmeI_hel"/>
</dbReference>
<dbReference type="Pfam" id="PF20466">
    <property type="entry name" value="MmeI_TRD"/>
    <property type="match status" value="1"/>
</dbReference>
<name>A0A977KU29_9CYAN</name>
<dbReference type="GO" id="GO:0032259">
    <property type="term" value="P:methylation"/>
    <property type="evidence" value="ECO:0007669"/>
    <property type="project" value="UniProtKB-KW"/>
</dbReference>